<dbReference type="AlphaFoldDB" id="A0A0S2IVY3"/>
<accession>A0A0S2IVY3</accession>
<name>A0A0S2IVY3_LEPBO</name>
<dbReference type="PATRIC" id="fig|280505.15.peg.3562"/>
<evidence type="ECO:0000313" key="1">
    <source>
        <dbReference type="EMBL" id="ALO27830.1"/>
    </source>
</evidence>
<reference evidence="1 2" key="1">
    <citation type="journal article" date="2015" name="PLoS Negl. Trop. Dis.">
        <title>Distribution of Plasmids in Distinct Leptospira Pathogenic Species.</title>
        <authorList>
            <person name="Wang Y."/>
            <person name="Zhuang X."/>
            <person name="Zhong Y."/>
            <person name="Zhang C."/>
            <person name="Zhang Y."/>
            <person name="Zeng L."/>
            <person name="Zhu Y."/>
            <person name="He P."/>
            <person name="Dong K."/>
            <person name="Pal U."/>
            <person name="Guo X."/>
            <person name="Qin J."/>
        </authorList>
    </citation>
    <scope>NUCLEOTIDE SEQUENCE [LARGE SCALE GENOMIC DNA]</scope>
    <source>
        <strain evidence="1 2">56604</strain>
    </source>
</reference>
<proteinExistence type="predicted"/>
<sequence length="37" mass="4224">MVQKIPYCFDFINIVFRNSITNNGIDCSLSIRKTSGK</sequence>
<evidence type="ECO:0000313" key="2">
    <source>
        <dbReference type="Proteomes" id="UP000058857"/>
    </source>
</evidence>
<gene>
    <name evidence="1" type="ORF">LBBP_03655</name>
</gene>
<organism evidence="1">
    <name type="scientific">Leptospira borgpetersenii serovar Ballum</name>
    <dbReference type="NCBI Taxonomy" id="280505"/>
    <lineage>
        <taxon>Bacteria</taxon>
        <taxon>Pseudomonadati</taxon>
        <taxon>Spirochaetota</taxon>
        <taxon>Spirochaetia</taxon>
        <taxon>Leptospirales</taxon>
        <taxon>Leptospiraceae</taxon>
        <taxon>Leptospira</taxon>
    </lineage>
</organism>
<dbReference type="EMBL" id="CP012029">
    <property type="protein sequence ID" value="ALO27830.1"/>
    <property type="molecule type" value="Genomic_DNA"/>
</dbReference>
<protein>
    <submittedName>
        <fullName evidence="1">Uncharacterized protein</fullName>
    </submittedName>
</protein>
<dbReference type="Proteomes" id="UP000058857">
    <property type="component" value="Chromosome 1"/>
</dbReference>